<sequence>MIPTRNQWEKWSLPSKLTAVGAYVGLISLIISLISFNFPSSSAPEPENHSLVGNWYLVSMSLNNGDEIPVDDNDKLAKYLELAAVNTSEPFFYFSNDGRFFSQLMYSVTMPVDQLGNMDVKSGSAALAGISIYYMTGTGKVLLSPYSHERNDFIGDRGEFDYEISNNTLTIRNFSYIEEFEAIVASRLPPKI</sequence>
<keyword evidence="1" id="KW-0472">Membrane</keyword>
<keyword evidence="1" id="KW-0812">Transmembrane</keyword>
<evidence type="ECO:0008006" key="4">
    <source>
        <dbReference type="Google" id="ProtNLM"/>
    </source>
</evidence>
<gene>
    <name evidence="2" type="ORF">BZG09_11790</name>
</gene>
<name>A0AB36K4L6_9GAMM</name>
<organism evidence="2 3">
    <name type="scientific">Salinivibrio kushneri</name>
    <dbReference type="NCBI Taxonomy" id="1908198"/>
    <lineage>
        <taxon>Bacteria</taxon>
        <taxon>Pseudomonadati</taxon>
        <taxon>Pseudomonadota</taxon>
        <taxon>Gammaproteobacteria</taxon>
        <taxon>Vibrionales</taxon>
        <taxon>Vibrionaceae</taxon>
        <taxon>Salinivibrio</taxon>
    </lineage>
</organism>
<feature type="transmembrane region" description="Helical" evidence="1">
    <location>
        <begin position="20"/>
        <end position="38"/>
    </location>
</feature>
<keyword evidence="1" id="KW-1133">Transmembrane helix</keyword>
<dbReference type="AlphaFoldDB" id="A0AB36K4L6"/>
<protein>
    <recommendedName>
        <fullName evidence="4">Lipocalin-like domain-containing protein</fullName>
    </recommendedName>
</protein>
<reference evidence="2 3" key="1">
    <citation type="journal article" date="2017" name="Genome Announc.">
        <title>Draft Genome Sequences of Salinivibrio proteolyticus, Salinivibrio sharmensis, Salinivibrio siamensis, Salinivibrio costicola subsp. alcaliphilus, Salinivibrio costicola subsp. vallismortis, and 29 New Isolates Belonging to the Genus Salinivibrio.</title>
        <authorList>
            <person name="Lopez-Hermoso C."/>
            <person name="de la Haba R.R."/>
            <person name="Sanchez-Porro C."/>
            <person name="Bayliss S.C."/>
            <person name="Feil E.J."/>
            <person name="Ventosa A."/>
        </authorList>
    </citation>
    <scope>NUCLEOTIDE SEQUENCE [LARGE SCALE GENOMIC DNA]</scope>
    <source>
        <strain evidence="2 3">IC202</strain>
    </source>
</reference>
<evidence type="ECO:0000256" key="1">
    <source>
        <dbReference type="SAM" id="Phobius"/>
    </source>
</evidence>
<evidence type="ECO:0000313" key="3">
    <source>
        <dbReference type="Proteomes" id="UP000188726"/>
    </source>
</evidence>
<dbReference type="EMBL" id="MUEO01000030">
    <property type="protein sequence ID" value="OOE43096.1"/>
    <property type="molecule type" value="Genomic_DNA"/>
</dbReference>
<proteinExistence type="predicted"/>
<comment type="caution">
    <text evidence="2">The sequence shown here is derived from an EMBL/GenBank/DDBJ whole genome shotgun (WGS) entry which is preliminary data.</text>
</comment>
<evidence type="ECO:0000313" key="2">
    <source>
        <dbReference type="EMBL" id="OOE43096.1"/>
    </source>
</evidence>
<accession>A0AB36K4L6</accession>
<dbReference type="Proteomes" id="UP000188726">
    <property type="component" value="Unassembled WGS sequence"/>
</dbReference>